<dbReference type="Gene3D" id="3.40.50.300">
    <property type="entry name" value="P-loop containing nucleotide triphosphate hydrolases"/>
    <property type="match status" value="1"/>
</dbReference>
<accession>A0A2H9U8R0</accession>
<protein>
    <submittedName>
        <fullName evidence="1">Cell division inhibitor</fullName>
    </submittedName>
</protein>
<keyword evidence="1" id="KW-0132">Cell division</keyword>
<gene>
    <name evidence="1" type="ORF">CUC53_02365</name>
</gene>
<dbReference type="GO" id="GO:0051301">
    <property type="term" value="P:cell division"/>
    <property type="evidence" value="ECO:0007669"/>
    <property type="project" value="UniProtKB-KW"/>
</dbReference>
<name>A0A2H9U8R0_9GAMM</name>
<reference evidence="1 2" key="1">
    <citation type="submission" date="2017-11" db="EMBL/GenBank/DDBJ databases">
        <title>Draft genome sequence of environmental isolate Aeromonas cavernicola sp. nov. MDC 2508.</title>
        <authorList>
            <person name="Colston S.M."/>
            <person name="Navarro A."/>
            <person name="Martinez-Murcia A.J."/>
            <person name="Graf J."/>
        </authorList>
    </citation>
    <scope>NUCLEOTIDE SEQUENCE [LARGE SCALE GENOMIC DNA]</scope>
    <source>
        <strain evidence="1 2">MDC 2508</strain>
    </source>
</reference>
<dbReference type="InterPro" id="IPR027417">
    <property type="entry name" value="P-loop_NTPase"/>
</dbReference>
<comment type="caution">
    <text evidence="1">The sequence shown here is derived from an EMBL/GenBank/DDBJ whole genome shotgun (WGS) entry which is preliminary data.</text>
</comment>
<evidence type="ECO:0000313" key="1">
    <source>
        <dbReference type="EMBL" id="PJG60369.1"/>
    </source>
</evidence>
<dbReference type="EMBL" id="PGGC01000015">
    <property type="protein sequence ID" value="PJG60369.1"/>
    <property type="molecule type" value="Genomic_DNA"/>
</dbReference>
<keyword evidence="1" id="KW-0131">Cell cycle</keyword>
<proteinExistence type="predicted"/>
<dbReference type="AlphaFoldDB" id="A0A2H9U8R0"/>
<evidence type="ECO:0000313" key="2">
    <source>
        <dbReference type="Proteomes" id="UP000235861"/>
    </source>
</evidence>
<dbReference type="SUPFAM" id="SSF52540">
    <property type="entry name" value="P-loop containing nucleoside triphosphate hydrolases"/>
    <property type="match status" value="1"/>
</dbReference>
<dbReference type="Proteomes" id="UP000235861">
    <property type="component" value="Unassembled WGS sequence"/>
</dbReference>
<sequence>MNQRQPLDTPLQHLAMSKPWPIRHCGHSAEPVRQRHSNEFDLMTALTDASQLGNGWLVLIAPPTIPAVALFQQQGIDPKRVLIVHSRKIKNWQQTLERSVSSGHCAAVFTWLPDQIALDKAKLQQISHQAGVPTYFFGTVPMGEVATLTPHLSYGEQDIYLNH</sequence>
<organism evidence="1 2">
    <name type="scientific">Aeromonas cavernicola</name>
    <dbReference type="NCBI Taxonomy" id="1006623"/>
    <lineage>
        <taxon>Bacteria</taxon>
        <taxon>Pseudomonadati</taxon>
        <taxon>Pseudomonadota</taxon>
        <taxon>Gammaproteobacteria</taxon>
        <taxon>Aeromonadales</taxon>
        <taxon>Aeromonadaceae</taxon>
        <taxon>Aeromonas</taxon>
    </lineage>
</organism>
<keyword evidence="2" id="KW-1185">Reference proteome</keyword>